<dbReference type="EMBL" id="CAJNOH010000340">
    <property type="protein sequence ID" value="CAF1005773.1"/>
    <property type="molecule type" value="Genomic_DNA"/>
</dbReference>
<dbReference type="EMBL" id="CAJNOL010000902">
    <property type="protein sequence ID" value="CAF1233743.1"/>
    <property type="molecule type" value="Genomic_DNA"/>
</dbReference>
<evidence type="ECO:0000313" key="4">
    <source>
        <dbReference type="EMBL" id="CAF1005773.1"/>
    </source>
</evidence>
<dbReference type="Proteomes" id="UP000663823">
    <property type="component" value="Unassembled WGS sequence"/>
</dbReference>
<evidence type="ECO:0000313" key="6">
    <source>
        <dbReference type="EMBL" id="CAF1197454.1"/>
    </source>
</evidence>
<dbReference type="AlphaFoldDB" id="A0A814H8E5"/>
<dbReference type="EMBL" id="CAJNOU010001382">
    <property type="protein sequence ID" value="CAF1195706.1"/>
    <property type="molecule type" value="Genomic_DNA"/>
</dbReference>
<evidence type="ECO:0000259" key="3">
    <source>
        <dbReference type="Pfam" id="PF00857"/>
    </source>
</evidence>
<evidence type="ECO:0000313" key="14">
    <source>
        <dbReference type="Proteomes" id="UP000663870"/>
    </source>
</evidence>
<dbReference type="Proteomes" id="UP000663882">
    <property type="component" value="Unassembled WGS sequence"/>
</dbReference>
<sequence>MVDQPHLHRSAEIEDLAHLTQEDINKPLVDNKQKSKQALIIVDIQNDYFPGGKWTLNGMDAAADNAARLISAARSTDDLIVHVRHEFPTSDAPFFAQGSVGVQIHSKVQNREDEHVIVKNHINAFRDTKLKEILDRNGIRNLIICGAMSHMCIDAITRAAHDFGYNCIVIHDACASRDLEFNGIRIPAEYVHASFMAALEFAYAKTISTQEFLKQQKFQD</sequence>
<dbReference type="EMBL" id="CAJNOL010000877">
    <property type="protein sequence ID" value="CAF1226552.1"/>
    <property type="molecule type" value="Genomic_DNA"/>
</dbReference>
<evidence type="ECO:0000313" key="9">
    <source>
        <dbReference type="EMBL" id="CAF1299095.1"/>
    </source>
</evidence>
<keyword evidence="2" id="KW-0378">Hydrolase</keyword>
<reference evidence="4" key="1">
    <citation type="submission" date="2021-02" db="EMBL/GenBank/DDBJ databases">
        <authorList>
            <person name="Nowell W R."/>
        </authorList>
    </citation>
    <scope>NUCLEOTIDE SEQUENCE</scope>
</reference>
<dbReference type="EMBL" id="CAJOAX010005149">
    <property type="protein sequence ID" value="CAF3936824.1"/>
    <property type="molecule type" value="Genomic_DNA"/>
</dbReference>
<comment type="caution">
    <text evidence="4">The sequence shown here is derived from an EMBL/GenBank/DDBJ whole genome shotgun (WGS) entry which is preliminary data.</text>
</comment>
<keyword evidence="14" id="KW-1185">Reference proteome</keyword>
<proteinExistence type="inferred from homology"/>
<dbReference type="EMBL" id="CAJOBD010004906">
    <property type="protein sequence ID" value="CAF4012764.1"/>
    <property type="molecule type" value="Genomic_DNA"/>
</dbReference>
<protein>
    <recommendedName>
        <fullName evidence="3">Isochorismatase-like domain-containing protein</fullName>
    </recommendedName>
</protein>
<evidence type="ECO:0000256" key="1">
    <source>
        <dbReference type="ARBA" id="ARBA00006336"/>
    </source>
</evidence>
<dbReference type="EMBL" id="CAJNOT010002252">
    <property type="protein sequence ID" value="CAF1299095.1"/>
    <property type="molecule type" value="Genomic_DNA"/>
</dbReference>
<name>A0A814H8E5_9BILA</name>
<dbReference type="CDD" id="cd01014">
    <property type="entry name" value="nicotinamidase_related"/>
    <property type="match status" value="1"/>
</dbReference>
<evidence type="ECO:0000256" key="2">
    <source>
        <dbReference type="ARBA" id="ARBA00022801"/>
    </source>
</evidence>
<comment type="similarity">
    <text evidence="1">Belongs to the isochorismatase family.</text>
</comment>
<dbReference type="InterPro" id="IPR000868">
    <property type="entry name" value="Isochorismatase-like_dom"/>
</dbReference>
<dbReference type="PANTHER" id="PTHR43540">
    <property type="entry name" value="PEROXYUREIDOACRYLATE/UREIDOACRYLATE AMIDOHYDROLASE-RELATED"/>
    <property type="match status" value="1"/>
</dbReference>
<organism evidence="4 13">
    <name type="scientific">Rotaria sordida</name>
    <dbReference type="NCBI Taxonomy" id="392033"/>
    <lineage>
        <taxon>Eukaryota</taxon>
        <taxon>Metazoa</taxon>
        <taxon>Spiralia</taxon>
        <taxon>Gnathifera</taxon>
        <taxon>Rotifera</taxon>
        <taxon>Eurotatoria</taxon>
        <taxon>Bdelloidea</taxon>
        <taxon>Philodinida</taxon>
        <taxon>Philodinidae</taxon>
        <taxon>Rotaria</taxon>
    </lineage>
</organism>
<gene>
    <name evidence="10" type="ORF">FNK824_LOCUS19214</name>
    <name evidence="12" type="ORF">JBS370_LOCUS26939</name>
    <name evidence="7" type="ORF">JXQ802_LOCUS25714</name>
    <name evidence="8" type="ORF">JXQ802_LOCUS26088</name>
    <name evidence="11" type="ORF">OTI717_LOCUS25648</name>
    <name evidence="4" type="ORF">PYM288_LOCUS14848</name>
    <name evidence="6" type="ORF">RFH988_LOCUS24408</name>
    <name evidence="5" type="ORF">SEV965_LOCUS20852</name>
    <name evidence="9" type="ORF">ZHD862_LOCUS27864</name>
</gene>
<dbReference type="InterPro" id="IPR050272">
    <property type="entry name" value="Isochorismatase-like_hydrls"/>
</dbReference>
<dbReference type="Gene3D" id="3.40.50.850">
    <property type="entry name" value="Isochorismatase-like"/>
    <property type="match status" value="1"/>
</dbReference>
<evidence type="ECO:0000313" key="8">
    <source>
        <dbReference type="EMBL" id="CAF1233743.1"/>
    </source>
</evidence>
<dbReference type="GO" id="GO:0016787">
    <property type="term" value="F:hydrolase activity"/>
    <property type="evidence" value="ECO:0007669"/>
    <property type="project" value="UniProtKB-KW"/>
</dbReference>
<dbReference type="PANTHER" id="PTHR43540:SF1">
    <property type="entry name" value="ISOCHORISMATASE HYDROLASE"/>
    <property type="match status" value="1"/>
</dbReference>
<evidence type="ECO:0000313" key="12">
    <source>
        <dbReference type="EMBL" id="CAF4012764.1"/>
    </source>
</evidence>
<dbReference type="Proteomes" id="UP000663864">
    <property type="component" value="Unassembled WGS sequence"/>
</dbReference>
<dbReference type="Proteomes" id="UP000663836">
    <property type="component" value="Unassembled WGS sequence"/>
</dbReference>
<evidence type="ECO:0000313" key="13">
    <source>
        <dbReference type="Proteomes" id="UP000663854"/>
    </source>
</evidence>
<feature type="domain" description="Isochorismatase-like" evidence="3">
    <location>
        <begin position="38"/>
        <end position="180"/>
    </location>
</feature>
<evidence type="ECO:0000313" key="5">
    <source>
        <dbReference type="EMBL" id="CAF1195706.1"/>
    </source>
</evidence>
<dbReference type="OrthoDB" id="245563at2759"/>
<evidence type="ECO:0000313" key="10">
    <source>
        <dbReference type="EMBL" id="CAF3874771.1"/>
    </source>
</evidence>
<dbReference type="InterPro" id="IPR036380">
    <property type="entry name" value="Isochorismatase-like_sf"/>
</dbReference>
<evidence type="ECO:0000313" key="11">
    <source>
        <dbReference type="EMBL" id="CAF3936824.1"/>
    </source>
</evidence>
<dbReference type="Proteomes" id="UP000663874">
    <property type="component" value="Unassembled WGS sequence"/>
</dbReference>
<dbReference type="Proteomes" id="UP000663854">
    <property type="component" value="Unassembled WGS sequence"/>
</dbReference>
<dbReference type="EMBL" id="CAJNOO010001779">
    <property type="protein sequence ID" value="CAF1197454.1"/>
    <property type="molecule type" value="Genomic_DNA"/>
</dbReference>
<accession>A0A814H8E5</accession>
<dbReference type="SUPFAM" id="SSF52499">
    <property type="entry name" value="Isochorismatase-like hydrolases"/>
    <property type="match status" value="1"/>
</dbReference>
<dbReference type="Proteomes" id="UP000663889">
    <property type="component" value="Unassembled WGS sequence"/>
</dbReference>
<dbReference type="EMBL" id="CAJOBE010003341">
    <property type="protein sequence ID" value="CAF3874771.1"/>
    <property type="molecule type" value="Genomic_DNA"/>
</dbReference>
<evidence type="ECO:0000313" key="7">
    <source>
        <dbReference type="EMBL" id="CAF1226552.1"/>
    </source>
</evidence>
<dbReference type="Pfam" id="PF00857">
    <property type="entry name" value="Isochorismatase"/>
    <property type="match status" value="1"/>
</dbReference>
<dbReference type="Proteomes" id="UP000663870">
    <property type="component" value="Unassembled WGS sequence"/>
</dbReference>